<comment type="cofactor">
    <cofactor evidence="2">
        <name>Mg(2+)</name>
        <dbReference type="ChEBI" id="CHEBI:18420"/>
    </cofactor>
</comment>
<dbReference type="EMBL" id="JAPVEA010000002">
    <property type="protein sequence ID" value="KAJ5461558.1"/>
    <property type="molecule type" value="Genomic_DNA"/>
</dbReference>
<evidence type="ECO:0000256" key="9">
    <source>
        <dbReference type="ARBA" id="ARBA00023235"/>
    </source>
</evidence>
<reference evidence="13" key="1">
    <citation type="submission" date="2022-12" db="EMBL/GenBank/DDBJ databases">
        <authorList>
            <person name="Petersen C."/>
        </authorList>
    </citation>
    <scope>NUCLEOTIDE SEQUENCE</scope>
    <source>
        <strain evidence="13">IBT 16125</strain>
    </source>
</reference>
<dbReference type="CDD" id="cd00223">
    <property type="entry name" value="TOPRIM_TopoIIB_SPO"/>
    <property type="match status" value="1"/>
</dbReference>
<keyword evidence="14" id="KW-1185">Reference proteome</keyword>
<feature type="active site" description="O-(5'-phospho-DNA)-tyrosine intermediate" evidence="10">
    <location>
        <position position="121"/>
    </location>
</feature>
<dbReference type="GO" id="GO:0007131">
    <property type="term" value="P:reciprocal meiotic recombination"/>
    <property type="evidence" value="ECO:0007669"/>
    <property type="project" value="TreeGrafter"/>
</dbReference>
<dbReference type="GO" id="GO:0005524">
    <property type="term" value="F:ATP binding"/>
    <property type="evidence" value="ECO:0007669"/>
    <property type="project" value="InterPro"/>
</dbReference>
<comment type="catalytic activity">
    <reaction evidence="1 10">
        <text>ATP-dependent breakage, passage and rejoining of double-stranded DNA.</text>
        <dbReference type="EC" id="5.6.2.2"/>
    </reaction>
</comment>
<dbReference type="PRINTS" id="PR01550">
    <property type="entry name" value="TOP6AFAMILY"/>
</dbReference>
<dbReference type="RefSeq" id="XP_056770600.1">
    <property type="nucleotide sequence ID" value="XM_056906493.1"/>
</dbReference>
<feature type="domain" description="Spo11/DNA topoisomerase VI subunit A N-terminal" evidence="11">
    <location>
        <begin position="92"/>
        <end position="153"/>
    </location>
</feature>
<dbReference type="PROSITE" id="PS52041">
    <property type="entry name" value="TOPO_IIB"/>
    <property type="match status" value="1"/>
</dbReference>
<dbReference type="Pfam" id="PF04406">
    <property type="entry name" value="TP6A_N"/>
    <property type="match status" value="1"/>
</dbReference>
<evidence type="ECO:0000256" key="1">
    <source>
        <dbReference type="ARBA" id="ARBA00000185"/>
    </source>
</evidence>
<comment type="caution">
    <text evidence="13">The sequence shown here is derived from an EMBL/GenBank/DDBJ whole genome shotgun (WGS) entry which is preliminary data.</text>
</comment>
<evidence type="ECO:0000256" key="3">
    <source>
        <dbReference type="ARBA" id="ARBA00006559"/>
    </source>
</evidence>
<dbReference type="Pfam" id="PF21180">
    <property type="entry name" value="TOP6A-Spo11_Toprim"/>
    <property type="match status" value="1"/>
</dbReference>
<keyword evidence="8 10" id="KW-0238">DNA-binding</keyword>
<evidence type="ECO:0000256" key="2">
    <source>
        <dbReference type="ARBA" id="ARBA00001946"/>
    </source>
</evidence>
<dbReference type="InterPro" id="IPR034136">
    <property type="entry name" value="TOPRIM_Topo6A/Spo11"/>
</dbReference>
<dbReference type="FunFam" id="3.40.1360.10:FF:000018">
    <property type="entry name" value="Type II DNA topoisomerase VI subunit A"/>
    <property type="match status" value="1"/>
</dbReference>
<dbReference type="InterPro" id="IPR013049">
    <property type="entry name" value="Spo11/TopoVI_A_N"/>
</dbReference>
<dbReference type="PANTHER" id="PTHR10848:SF0">
    <property type="entry name" value="MEIOTIC RECOMBINATION PROTEIN SPO11"/>
    <property type="match status" value="1"/>
</dbReference>
<dbReference type="InterPro" id="IPR036388">
    <property type="entry name" value="WH-like_DNA-bd_sf"/>
</dbReference>
<dbReference type="GO" id="GO:0046872">
    <property type="term" value="F:metal ion binding"/>
    <property type="evidence" value="ECO:0007669"/>
    <property type="project" value="UniProtKB-KW"/>
</dbReference>
<evidence type="ECO:0000259" key="11">
    <source>
        <dbReference type="Pfam" id="PF04406"/>
    </source>
</evidence>
<reference evidence="13" key="2">
    <citation type="journal article" date="2023" name="IMA Fungus">
        <title>Comparative genomic study of the Penicillium genus elucidates a diverse pangenome and 15 lateral gene transfer events.</title>
        <authorList>
            <person name="Petersen C."/>
            <person name="Sorensen T."/>
            <person name="Nielsen M.R."/>
            <person name="Sondergaard T.E."/>
            <person name="Sorensen J.L."/>
            <person name="Fitzpatrick D.A."/>
            <person name="Frisvad J.C."/>
            <person name="Nielsen K.L."/>
        </authorList>
    </citation>
    <scope>NUCLEOTIDE SEQUENCE</scope>
    <source>
        <strain evidence="13">IBT 16125</strain>
    </source>
</reference>
<evidence type="ECO:0000256" key="10">
    <source>
        <dbReference type="PROSITE-ProRule" id="PRU01385"/>
    </source>
</evidence>
<feature type="domain" description="Topoisomerase 6 subunit A/Spo11 TOPRIM" evidence="12">
    <location>
        <begin position="202"/>
        <end position="371"/>
    </location>
</feature>
<keyword evidence="6" id="KW-0460">Magnesium</keyword>
<keyword evidence="9 10" id="KW-0413">Isomerase</keyword>
<dbReference type="PANTHER" id="PTHR10848">
    <property type="entry name" value="MEIOTIC RECOMBINATION PROTEIN SPO11"/>
    <property type="match status" value="1"/>
</dbReference>
<dbReference type="InterPro" id="IPR002815">
    <property type="entry name" value="Spo11/TopoVI_A"/>
</dbReference>
<protein>
    <recommendedName>
        <fullName evidence="4">DNA topoisomerase (ATP-hydrolyzing)</fullName>
        <ecNumber evidence="4">5.6.2.2</ecNumber>
    </recommendedName>
</protein>
<dbReference type="Proteomes" id="UP001213681">
    <property type="component" value="Unassembled WGS sequence"/>
</dbReference>
<organism evidence="13 14">
    <name type="scientific">Penicillium daleae</name>
    <dbReference type="NCBI Taxonomy" id="63821"/>
    <lineage>
        <taxon>Eukaryota</taxon>
        <taxon>Fungi</taxon>
        <taxon>Dikarya</taxon>
        <taxon>Ascomycota</taxon>
        <taxon>Pezizomycotina</taxon>
        <taxon>Eurotiomycetes</taxon>
        <taxon>Eurotiomycetidae</taxon>
        <taxon>Eurotiales</taxon>
        <taxon>Aspergillaceae</taxon>
        <taxon>Penicillium</taxon>
    </lineage>
</organism>
<evidence type="ECO:0000256" key="5">
    <source>
        <dbReference type="ARBA" id="ARBA00022723"/>
    </source>
</evidence>
<accession>A0AAD6G7T4</accession>
<evidence type="ECO:0000256" key="8">
    <source>
        <dbReference type="ARBA" id="ARBA00023125"/>
    </source>
</evidence>
<evidence type="ECO:0000313" key="14">
    <source>
        <dbReference type="Proteomes" id="UP001213681"/>
    </source>
</evidence>
<evidence type="ECO:0000256" key="6">
    <source>
        <dbReference type="ARBA" id="ARBA00022842"/>
    </source>
</evidence>
<dbReference type="GO" id="GO:0003677">
    <property type="term" value="F:DNA binding"/>
    <property type="evidence" value="ECO:0007669"/>
    <property type="project" value="UniProtKB-UniRule"/>
</dbReference>
<comment type="similarity">
    <text evidence="3 10">Belongs to the TOP6A family.</text>
</comment>
<sequence length="387" mass="43358">MALNAMSMSIPSDLNLDESQGLVRNYIDGVLVDLLHQLTQYPFEGQPSITLRCRPRAATCAINPRNGALETGRNDLAYRSFSWPGRTAYESWKFTVIIRVLAIVDQALRTGQLISKRDIYYIDPAYFGSQQTVNDVVDDLAFTIGVDRAALNVEAAGKGLVAGCFRLSRESSIIMDASVAHDTTIPRIESTDEIDISGARWVFIIEKEAVFHRLVRSSYPTRAIMGDGILITGKGYPDISTREFVHQLWVASSRSDRPPRFYALVDGDPHGIAIMSTCKYGSIKHLHENARLSLPGLEWLGLKVADAILASESPGANEILSLTTSDRRKILAMFRNNPVWSNDGPEPEWRAELQRMLLLNIKAEIEMLYERDGGLEAWIDRKLFRQE</sequence>
<dbReference type="InterPro" id="IPR036078">
    <property type="entry name" value="Spo11/TopoVI_A_sf"/>
</dbReference>
<dbReference type="SUPFAM" id="SSF56726">
    <property type="entry name" value="DNA topoisomerase IV, alpha subunit"/>
    <property type="match status" value="1"/>
</dbReference>
<dbReference type="Gene3D" id="1.10.10.10">
    <property type="entry name" value="Winged helix-like DNA-binding domain superfamily/Winged helix DNA-binding domain"/>
    <property type="match status" value="1"/>
</dbReference>
<keyword evidence="5" id="KW-0479">Metal-binding</keyword>
<dbReference type="GO" id="GO:0042138">
    <property type="term" value="P:meiotic DNA double-strand break formation"/>
    <property type="evidence" value="ECO:0007669"/>
    <property type="project" value="TreeGrafter"/>
</dbReference>
<dbReference type="GeneID" id="81596736"/>
<evidence type="ECO:0000313" key="13">
    <source>
        <dbReference type="EMBL" id="KAJ5461558.1"/>
    </source>
</evidence>
<dbReference type="GO" id="GO:0000706">
    <property type="term" value="P:meiotic DNA double-strand break processing"/>
    <property type="evidence" value="ECO:0007669"/>
    <property type="project" value="TreeGrafter"/>
</dbReference>
<dbReference type="AlphaFoldDB" id="A0AAD6G7T4"/>
<gene>
    <name evidence="13" type="ORF">N7458_003110</name>
</gene>
<dbReference type="Gene3D" id="3.40.1360.10">
    <property type="match status" value="1"/>
</dbReference>
<keyword evidence="7 10" id="KW-0799">Topoisomerase</keyword>
<dbReference type="GO" id="GO:0000228">
    <property type="term" value="C:nuclear chromosome"/>
    <property type="evidence" value="ECO:0007669"/>
    <property type="project" value="TreeGrafter"/>
</dbReference>
<evidence type="ECO:0000259" key="12">
    <source>
        <dbReference type="Pfam" id="PF21180"/>
    </source>
</evidence>
<dbReference type="GO" id="GO:0003918">
    <property type="term" value="F:DNA topoisomerase type II (double strand cut, ATP-hydrolyzing) activity"/>
    <property type="evidence" value="ECO:0007669"/>
    <property type="project" value="UniProtKB-UniRule"/>
</dbReference>
<evidence type="ECO:0000256" key="4">
    <source>
        <dbReference type="ARBA" id="ARBA00012895"/>
    </source>
</evidence>
<evidence type="ECO:0000256" key="7">
    <source>
        <dbReference type="ARBA" id="ARBA00023029"/>
    </source>
</evidence>
<name>A0AAD6G7T4_9EURO</name>
<proteinExistence type="inferred from homology"/>
<dbReference type="EC" id="5.6.2.2" evidence="4"/>